<dbReference type="GO" id="GO:1901678">
    <property type="term" value="P:iron coordination entity transport"/>
    <property type="evidence" value="ECO:0007669"/>
    <property type="project" value="UniProtKB-ARBA"/>
</dbReference>
<accession>A0A917S5K1</accession>
<dbReference type="PROSITE" id="PS51318">
    <property type="entry name" value="TAT"/>
    <property type="match status" value="1"/>
</dbReference>
<dbReference type="PANTHER" id="PTHR30532:SF1">
    <property type="entry name" value="IRON(3+)-HYDROXAMATE-BINDING PROTEIN FHUD"/>
    <property type="match status" value="1"/>
</dbReference>
<evidence type="ECO:0000256" key="4">
    <source>
        <dbReference type="ARBA" id="ARBA00022729"/>
    </source>
</evidence>
<dbReference type="InterPro" id="IPR051313">
    <property type="entry name" value="Bact_iron-sidero_bind"/>
</dbReference>
<comment type="subcellular location">
    <subcellularLocation>
        <location evidence="1">Cell envelope</location>
    </subcellularLocation>
</comment>
<keyword evidence="3" id="KW-0813">Transport</keyword>
<dbReference type="AlphaFoldDB" id="A0A917S5K1"/>
<evidence type="ECO:0000259" key="5">
    <source>
        <dbReference type="PROSITE" id="PS50983"/>
    </source>
</evidence>
<dbReference type="PANTHER" id="PTHR30532">
    <property type="entry name" value="IRON III DICITRATE-BINDING PERIPLASMIC PROTEIN"/>
    <property type="match status" value="1"/>
</dbReference>
<name>A0A917S5K1_9ACTN</name>
<dbReference type="EMBL" id="BMMZ01000003">
    <property type="protein sequence ID" value="GGL59833.1"/>
    <property type="molecule type" value="Genomic_DNA"/>
</dbReference>
<dbReference type="SUPFAM" id="SSF53807">
    <property type="entry name" value="Helical backbone' metal receptor"/>
    <property type="match status" value="1"/>
</dbReference>
<comment type="similarity">
    <text evidence="2">Belongs to the bacterial solute-binding protein 8 family.</text>
</comment>
<dbReference type="InterPro" id="IPR006311">
    <property type="entry name" value="TAT_signal"/>
</dbReference>
<proteinExistence type="inferred from homology"/>
<evidence type="ECO:0000313" key="6">
    <source>
        <dbReference type="EMBL" id="GGL59833.1"/>
    </source>
</evidence>
<dbReference type="PROSITE" id="PS50983">
    <property type="entry name" value="FE_B12_PBP"/>
    <property type="match status" value="1"/>
</dbReference>
<dbReference type="Pfam" id="PF01497">
    <property type="entry name" value="Peripla_BP_2"/>
    <property type="match status" value="1"/>
</dbReference>
<evidence type="ECO:0000313" key="7">
    <source>
        <dbReference type="Proteomes" id="UP000613840"/>
    </source>
</evidence>
<reference evidence="6" key="1">
    <citation type="journal article" date="2014" name="Int. J. Syst. Evol. Microbiol.">
        <title>Complete genome sequence of Corynebacterium casei LMG S-19264T (=DSM 44701T), isolated from a smear-ripened cheese.</title>
        <authorList>
            <consortium name="US DOE Joint Genome Institute (JGI-PGF)"/>
            <person name="Walter F."/>
            <person name="Albersmeier A."/>
            <person name="Kalinowski J."/>
            <person name="Ruckert C."/>
        </authorList>
    </citation>
    <scope>NUCLEOTIDE SEQUENCE</scope>
    <source>
        <strain evidence="6">CGMCC 4.7306</strain>
    </source>
</reference>
<evidence type="ECO:0000256" key="1">
    <source>
        <dbReference type="ARBA" id="ARBA00004196"/>
    </source>
</evidence>
<keyword evidence="4" id="KW-0732">Signal</keyword>
<dbReference type="Gene3D" id="3.40.50.1980">
    <property type="entry name" value="Nitrogenase molybdenum iron protein domain"/>
    <property type="match status" value="2"/>
</dbReference>
<keyword evidence="7" id="KW-1185">Reference proteome</keyword>
<feature type="domain" description="Fe/B12 periplasmic-binding" evidence="5">
    <location>
        <begin position="84"/>
        <end position="345"/>
    </location>
</feature>
<dbReference type="InterPro" id="IPR002491">
    <property type="entry name" value="ABC_transptr_periplasmic_BD"/>
</dbReference>
<protein>
    <recommendedName>
        <fullName evidence="5">Fe/B12 periplasmic-binding domain-containing protein</fullName>
    </recommendedName>
</protein>
<dbReference type="RefSeq" id="WP_188894826.1">
    <property type="nucleotide sequence ID" value="NZ_BMMZ01000003.1"/>
</dbReference>
<organism evidence="6 7">
    <name type="scientific">Microlunatus endophyticus</name>
    <dbReference type="NCBI Taxonomy" id="1716077"/>
    <lineage>
        <taxon>Bacteria</taxon>
        <taxon>Bacillati</taxon>
        <taxon>Actinomycetota</taxon>
        <taxon>Actinomycetes</taxon>
        <taxon>Propionibacteriales</taxon>
        <taxon>Propionibacteriaceae</taxon>
        <taxon>Microlunatus</taxon>
    </lineage>
</organism>
<evidence type="ECO:0000256" key="2">
    <source>
        <dbReference type="ARBA" id="ARBA00008814"/>
    </source>
</evidence>
<dbReference type="GO" id="GO:0030288">
    <property type="term" value="C:outer membrane-bounded periplasmic space"/>
    <property type="evidence" value="ECO:0007669"/>
    <property type="project" value="TreeGrafter"/>
</dbReference>
<dbReference type="Proteomes" id="UP000613840">
    <property type="component" value="Unassembled WGS sequence"/>
</dbReference>
<evidence type="ECO:0000256" key="3">
    <source>
        <dbReference type="ARBA" id="ARBA00022448"/>
    </source>
</evidence>
<sequence length="346" mass="36485">MGHALLTTSQAAPAADAIDAETDAEFGVIVDELTRRGFLAGGLGTVGAFGLASCTPDAPSPAVPQTRKIKTANGTVEVPADPRRVVTINAYAYKTMLDLGLTPIMGIAGQVAAGFQIPSYIDRMAKVPSPVDNAGSDKIEQIARAKPDLIFTFAADKAVAQLRALAPTITADPSESWRRLAEQTADVIGRAGQLEKLRTASQRQTQQLASDHAETLRGAKWYVLAPGDNRDWSLWLPDVAAGLILSDLGASFGHLATGRTGQYKPYSVELLDGLSDGDVLLVADGGATPSAQAAALFSTPGWRRLPAVKAGRVYRTNLCSVSSYGEADALLDLVRTICTQLEGNQR</sequence>
<gene>
    <name evidence="6" type="ORF">GCM10011575_17960</name>
</gene>
<comment type="caution">
    <text evidence="6">The sequence shown here is derived from an EMBL/GenBank/DDBJ whole genome shotgun (WGS) entry which is preliminary data.</text>
</comment>
<reference evidence="6" key="2">
    <citation type="submission" date="2020-09" db="EMBL/GenBank/DDBJ databases">
        <authorList>
            <person name="Sun Q."/>
            <person name="Zhou Y."/>
        </authorList>
    </citation>
    <scope>NUCLEOTIDE SEQUENCE</scope>
    <source>
        <strain evidence="6">CGMCC 4.7306</strain>
    </source>
</reference>